<keyword evidence="3" id="KW-1185">Reference proteome</keyword>
<evidence type="ECO:0000259" key="1">
    <source>
        <dbReference type="Pfam" id="PF14371"/>
    </source>
</evidence>
<proteinExistence type="predicted"/>
<protein>
    <recommendedName>
        <fullName evidence="1">DUF4412 domain-containing protein</fullName>
    </recommendedName>
</protein>
<accession>B3QSG6</accession>
<dbReference type="Pfam" id="PF14371">
    <property type="entry name" value="DUF4412"/>
    <property type="match status" value="1"/>
</dbReference>
<dbReference type="EMBL" id="CP001100">
    <property type="protein sequence ID" value="ACF12557.1"/>
    <property type="molecule type" value="Genomic_DNA"/>
</dbReference>
<dbReference type="RefSeq" id="WP_012498641.1">
    <property type="nucleotide sequence ID" value="NC_011026.1"/>
</dbReference>
<dbReference type="AlphaFoldDB" id="B3QSG6"/>
<evidence type="ECO:0000313" key="3">
    <source>
        <dbReference type="Proteomes" id="UP000001208"/>
    </source>
</evidence>
<dbReference type="Proteomes" id="UP000001208">
    <property type="component" value="Chromosome"/>
</dbReference>
<evidence type="ECO:0000313" key="2">
    <source>
        <dbReference type="EMBL" id="ACF12557.1"/>
    </source>
</evidence>
<reference evidence="2 3" key="1">
    <citation type="submission" date="2008-06" db="EMBL/GenBank/DDBJ databases">
        <title>Complete sequence of Chloroherpeton thalassium ATCC 35110.</title>
        <authorList>
            <consortium name="US DOE Joint Genome Institute"/>
            <person name="Lucas S."/>
            <person name="Copeland A."/>
            <person name="Lapidus A."/>
            <person name="Glavina del Rio T."/>
            <person name="Dalin E."/>
            <person name="Tice H."/>
            <person name="Bruce D."/>
            <person name="Goodwin L."/>
            <person name="Pitluck S."/>
            <person name="Schmutz J."/>
            <person name="Larimer F."/>
            <person name="Land M."/>
            <person name="Hauser L."/>
            <person name="Kyrpides N."/>
            <person name="Mikhailova N."/>
            <person name="Liu Z."/>
            <person name="Li T."/>
            <person name="Zhao F."/>
            <person name="Overmann J."/>
            <person name="Bryant D.A."/>
            <person name="Richardson P."/>
        </authorList>
    </citation>
    <scope>NUCLEOTIDE SEQUENCE [LARGE SCALE GENOMIC DNA]</scope>
    <source>
        <strain evidence="3">ATCC 35110 / GB-78</strain>
    </source>
</reference>
<gene>
    <name evidence="2" type="ordered locus">Ctha_0086</name>
</gene>
<sequence>MFRIILTFLVLNFYAAPIFAQFVGEIQMELVSPQGNGQMTFIFGSQAERMDMLITPPQFSAPMKTSMILKHENPDEAYILMDATKSYMVLDLKKAAAVTGGLNVDEEYDVKVIGKEKIRGYQCQHVKITGATTDMDLWLSSEILDFDTFRRLQSQNPKMSNSALADALHKSGADGFPVKMLQQVNGQTVKMELVKAEKKAIPASAFSIPKDYQQMQPQMQMSQEQMEKMKEMMKKLQEQKR</sequence>
<dbReference type="eggNOG" id="ENOG5032JEU">
    <property type="taxonomic scope" value="Bacteria"/>
</dbReference>
<feature type="domain" description="DUF4412" evidence="1">
    <location>
        <begin position="22"/>
        <end position="212"/>
    </location>
</feature>
<dbReference type="OrthoDB" id="937935at2"/>
<dbReference type="InterPro" id="IPR025524">
    <property type="entry name" value="DUF4412"/>
</dbReference>
<organism evidence="2 3">
    <name type="scientific">Chloroherpeton thalassium (strain ATCC 35110 / GB-78)</name>
    <dbReference type="NCBI Taxonomy" id="517418"/>
    <lineage>
        <taxon>Bacteria</taxon>
        <taxon>Pseudomonadati</taxon>
        <taxon>Chlorobiota</taxon>
        <taxon>Chlorobiia</taxon>
        <taxon>Chlorobiales</taxon>
        <taxon>Chloroherpetonaceae</taxon>
        <taxon>Chloroherpeton</taxon>
    </lineage>
</organism>
<dbReference type="KEGG" id="cts:Ctha_0086"/>
<name>B3QSG6_CHLT3</name>
<dbReference type="HOGENOM" id="CLU_088873_0_0_10"/>